<feature type="transmembrane region" description="Helical" evidence="1">
    <location>
        <begin position="40"/>
        <end position="64"/>
    </location>
</feature>
<sequence>MHHYNYLLVLLSYIVAALGSFTALRLIGGLAHARAGRERTLTILTASVVMGLGGIWAMHFIAMLACHMPGPVTYDIPLTALSAAVAVLACLVGLTLASREHHSAMTLVTSGSYMGIGVAAMHYLGMYAMRLPAAVGYDGGTAALSVVVAIVASIAALWIAFDQRGPVKTIVGALVMGLAVCGMHYTGMAAADFEPNQMVVRAGGLGGEYLGLVVFAAVGALLLVVLIGVVSRQRRFAFDG</sequence>
<dbReference type="PANTHER" id="PTHR35152:SF1">
    <property type="entry name" value="DOMAIN SIGNALLING PROTEIN, PUTATIVE (AFU_ORTHOLOGUE AFUA_5G11310)-RELATED"/>
    <property type="match status" value="1"/>
</dbReference>
<feature type="transmembrane region" description="Helical" evidence="1">
    <location>
        <begin position="170"/>
        <end position="189"/>
    </location>
</feature>
<keyword evidence="1" id="KW-0472">Membrane</keyword>
<dbReference type="InterPro" id="IPR005330">
    <property type="entry name" value="MHYT_dom"/>
</dbReference>
<feature type="transmembrane region" description="Helical" evidence="1">
    <location>
        <begin position="141"/>
        <end position="161"/>
    </location>
</feature>
<evidence type="ECO:0000259" key="2">
    <source>
        <dbReference type="PROSITE" id="PS50924"/>
    </source>
</evidence>
<dbReference type="Pfam" id="PF03707">
    <property type="entry name" value="MHYT"/>
    <property type="match status" value="3"/>
</dbReference>
<keyword evidence="1" id="KW-1133">Transmembrane helix</keyword>
<feature type="transmembrane region" description="Helical" evidence="1">
    <location>
        <begin position="76"/>
        <end position="97"/>
    </location>
</feature>
<reference evidence="3 4" key="1">
    <citation type="submission" date="2020-10" db="EMBL/GenBank/DDBJ databases">
        <title>Phylogeny of dyella-like bacteria.</title>
        <authorList>
            <person name="Fu J."/>
        </authorList>
    </citation>
    <scope>NUCLEOTIDE SEQUENCE [LARGE SCALE GENOMIC DNA]</scope>
    <source>
        <strain evidence="3 4">Gsoil3046</strain>
    </source>
</reference>
<name>A0ABW8JXT3_9GAMM</name>
<keyword evidence="1" id="KW-0812">Transmembrane</keyword>
<comment type="caution">
    <text evidence="3">The sequence shown here is derived from an EMBL/GenBank/DDBJ whole genome shotgun (WGS) entry which is preliminary data.</text>
</comment>
<dbReference type="Proteomes" id="UP001620460">
    <property type="component" value="Unassembled WGS sequence"/>
</dbReference>
<dbReference type="PANTHER" id="PTHR35152">
    <property type="entry name" value="DOMAIN SIGNALLING PROTEIN, PUTATIVE (AFU_ORTHOLOGUE AFUA_5G11310)-RELATED"/>
    <property type="match status" value="1"/>
</dbReference>
<keyword evidence="4" id="KW-1185">Reference proteome</keyword>
<protein>
    <recommendedName>
        <fullName evidence="2">MHYT domain-containing protein</fullName>
    </recommendedName>
</protein>
<dbReference type="RefSeq" id="WP_404635880.1">
    <property type="nucleotide sequence ID" value="NZ_JADIKM010000006.1"/>
</dbReference>
<organism evidence="3 4">
    <name type="scientific">Dyella ginsengisoli</name>
    <dbReference type="NCBI Taxonomy" id="363848"/>
    <lineage>
        <taxon>Bacteria</taxon>
        <taxon>Pseudomonadati</taxon>
        <taxon>Pseudomonadota</taxon>
        <taxon>Gammaproteobacteria</taxon>
        <taxon>Lysobacterales</taxon>
        <taxon>Rhodanobacteraceae</taxon>
        <taxon>Dyella</taxon>
    </lineage>
</organism>
<dbReference type="PROSITE" id="PS50924">
    <property type="entry name" value="MHYT"/>
    <property type="match status" value="1"/>
</dbReference>
<proteinExistence type="predicted"/>
<feature type="transmembrane region" description="Helical" evidence="1">
    <location>
        <begin position="209"/>
        <end position="230"/>
    </location>
</feature>
<dbReference type="EMBL" id="JADIKM010000006">
    <property type="protein sequence ID" value="MFK2905970.1"/>
    <property type="molecule type" value="Genomic_DNA"/>
</dbReference>
<feature type="transmembrane region" description="Helical" evidence="1">
    <location>
        <begin position="6"/>
        <end position="28"/>
    </location>
</feature>
<feature type="domain" description="MHYT" evidence="2">
    <location>
        <begin position="4"/>
        <end position="194"/>
    </location>
</feature>
<evidence type="ECO:0000313" key="4">
    <source>
        <dbReference type="Proteomes" id="UP001620460"/>
    </source>
</evidence>
<feature type="transmembrane region" description="Helical" evidence="1">
    <location>
        <begin position="104"/>
        <end position="129"/>
    </location>
</feature>
<gene>
    <name evidence="3" type="ORF">ISP17_18570</name>
</gene>
<accession>A0ABW8JXT3</accession>
<evidence type="ECO:0000256" key="1">
    <source>
        <dbReference type="PROSITE-ProRule" id="PRU00244"/>
    </source>
</evidence>
<evidence type="ECO:0000313" key="3">
    <source>
        <dbReference type="EMBL" id="MFK2905970.1"/>
    </source>
</evidence>